<feature type="transmembrane region" description="Helical" evidence="10">
    <location>
        <begin position="613"/>
        <end position="637"/>
    </location>
</feature>
<feature type="transmembrane region" description="Helical" evidence="10">
    <location>
        <begin position="401"/>
        <end position="420"/>
    </location>
</feature>
<protein>
    <recommendedName>
        <fullName evidence="9 10">A-type ATP synthase subunit I</fullName>
    </recommendedName>
</protein>
<dbReference type="Gene3D" id="1.20.1460.20">
    <property type="match status" value="1"/>
</dbReference>
<dbReference type="Pfam" id="PF01496">
    <property type="entry name" value="V_ATPase_I"/>
    <property type="match status" value="2"/>
</dbReference>
<dbReference type="GO" id="GO:0051117">
    <property type="term" value="F:ATPase binding"/>
    <property type="evidence" value="ECO:0007669"/>
    <property type="project" value="TreeGrafter"/>
</dbReference>
<dbReference type="PANTHER" id="PTHR11629">
    <property type="entry name" value="VACUOLAR PROTON ATPASES"/>
    <property type="match status" value="1"/>
</dbReference>
<proteinExistence type="inferred from homology"/>
<evidence type="ECO:0000256" key="7">
    <source>
        <dbReference type="ARBA" id="ARBA00023136"/>
    </source>
</evidence>
<comment type="function">
    <text evidence="8">Component of the A-type ATP synthase that produces ATP from ADP in the presence of a proton gradient across the membrane.</text>
</comment>
<evidence type="ECO:0000256" key="2">
    <source>
        <dbReference type="ARBA" id="ARBA00009904"/>
    </source>
</evidence>
<feature type="coiled-coil region" evidence="11">
    <location>
        <begin position="215"/>
        <end position="242"/>
    </location>
</feature>
<evidence type="ECO:0000256" key="11">
    <source>
        <dbReference type="SAM" id="Coils"/>
    </source>
</evidence>
<keyword evidence="7 10" id="KW-0472">Membrane</keyword>
<dbReference type="PATRIC" id="fig|304371.9.peg.353"/>
<evidence type="ECO:0000313" key="12">
    <source>
        <dbReference type="EMBL" id="BAI60416.1"/>
    </source>
</evidence>
<evidence type="ECO:0000256" key="9">
    <source>
        <dbReference type="ARBA" id="ARBA00068671"/>
    </source>
</evidence>
<name>D1YVE4_METPS</name>
<evidence type="ECO:0000256" key="5">
    <source>
        <dbReference type="ARBA" id="ARBA00022989"/>
    </source>
</evidence>
<evidence type="ECO:0000256" key="4">
    <source>
        <dbReference type="ARBA" id="ARBA00022692"/>
    </source>
</evidence>
<dbReference type="OrthoDB" id="85892at2157"/>
<dbReference type="AlphaFoldDB" id="D1YVE4"/>
<feature type="transmembrane region" description="Helical" evidence="10">
    <location>
        <begin position="359"/>
        <end position="389"/>
    </location>
</feature>
<dbReference type="KEGG" id="mpd:MCP_0344"/>
<sequence length="674" mass="74917">MLEPQRMDRVLIVGTKDVMESTINTLHDLDVFHVEDYTAEGEYFKIGKPLKAATSLSEKLLKLRSISSYLGTKSNIQFKEKREKVASDIEKDLGPLEASLTSKMNEKSALETGIKDIAHKEDILKPYEALGLPLELLYGYENVAAYVGTVPKDIEPVVKAVTGDYELFSAPYEKGYTIALFVPRDAAPKVSESLFKNDFIEIEPLHEKGQPLEIKKALEIRKAELKSKLEAVNKDIEEMNKQYSKFILASEELLAIDTQKAEAPLKFATSDNAFIVDGWVPVNEFESFKQKMLKATGDRVHVTRVEPEPEAYPRETEAHAVHHEVDAPVKYANPKFMYSLQAFIDLYARPRYDEIDPTLIFFIMFPLFYGFILGDIGYGLILLIGGFAVKRMLKYSPGFQILTTALIICSVSSIVFGFIFGEFMGFNMAKEGILGFTLPYPHTINIGPIGPFSLPLERLFPGGFEHGSYVFGIKDLLVFTCLVGVAQILLGYIFGFRNEYVQHGLKTAILHKGSWMLILLGGVSAVWYVFPLMITQSLPTFNVMDPLFLAGAAMFIGGFVLLIMGEGATGILEVPGLMTNILSYTRLLAVGMSSVGIAFAVNTMTAMLAASGIIGLIVAVIVFVIGHTVNLVLGIIAPGLHALRLHYVEFFMKFYKGGGKIYDPFGYMRKYTED</sequence>
<dbReference type="GO" id="GO:0033179">
    <property type="term" value="C:proton-transporting V-type ATPase, V0 domain"/>
    <property type="evidence" value="ECO:0007669"/>
    <property type="project" value="InterPro"/>
</dbReference>
<accession>D1YVE4</accession>
<gene>
    <name evidence="12" type="primary">atpI-1</name>
    <name evidence="12" type="ordered locus">MCP_0344</name>
</gene>
<evidence type="ECO:0000256" key="10">
    <source>
        <dbReference type="RuleBase" id="RU361189"/>
    </source>
</evidence>
<dbReference type="Gene3D" id="3.30.70.2170">
    <property type="match status" value="1"/>
</dbReference>
<keyword evidence="11" id="KW-0175">Coiled coil</keyword>
<dbReference type="InterPro" id="IPR002490">
    <property type="entry name" value="V-ATPase_116kDa_su"/>
</dbReference>
<dbReference type="RefSeq" id="WP_012899096.1">
    <property type="nucleotide sequence ID" value="NC_013665.1"/>
</dbReference>
<dbReference type="GO" id="GO:0016471">
    <property type="term" value="C:vacuolar proton-transporting V-type ATPase complex"/>
    <property type="evidence" value="ECO:0007669"/>
    <property type="project" value="TreeGrafter"/>
</dbReference>
<evidence type="ECO:0000256" key="3">
    <source>
        <dbReference type="ARBA" id="ARBA00022448"/>
    </source>
</evidence>
<feature type="transmembrane region" description="Helical" evidence="10">
    <location>
        <begin position="546"/>
        <end position="565"/>
    </location>
</feature>
<feature type="transmembrane region" description="Helical" evidence="10">
    <location>
        <begin position="476"/>
        <end position="494"/>
    </location>
</feature>
<feature type="transmembrane region" description="Helical" evidence="10">
    <location>
        <begin position="577"/>
        <end position="601"/>
    </location>
</feature>
<dbReference type="STRING" id="304371.MCP_0344"/>
<dbReference type="EMBL" id="AP011532">
    <property type="protein sequence ID" value="BAI60416.1"/>
    <property type="molecule type" value="Genomic_DNA"/>
</dbReference>
<reference evidence="13" key="3">
    <citation type="journal article" date="2011" name="PLoS ONE">
        <title>Genome sequence of a mesophilic hydrogenotrophic methanogen Methanocella paludicola, the first cultivated representative of the order Methanocellales.</title>
        <authorList>
            <person name="Sakai S."/>
            <person name="Takaki Y."/>
            <person name="Shimamura S."/>
            <person name="Sekine M."/>
            <person name="Tajima T."/>
            <person name="Kosugi H."/>
            <person name="Ichikawa N."/>
            <person name="Tasumi E."/>
            <person name="Hiraki A.T."/>
            <person name="Shimizu A."/>
            <person name="Kato Y."/>
            <person name="Nishiko R."/>
            <person name="Mori K."/>
            <person name="Fujita N."/>
            <person name="Imachi H."/>
            <person name="Takai K."/>
        </authorList>
    </citation>
    <scope>NUCLEOTIDE SEQUENCE [LARGE SCALE GENOMIC DNA]</scope>
    <source>
        <strain evidence="13">DSM 17711 / JCM 13418 / NBRC 101707 / SANAE</strain>
    </source>
</reference>
<dbReference type="Proteomes" id="UP000001882">
    <property type="component" value="Chromosome"/>
</dbReference>
<dbReference type="GeneID" id="8682751"/>
<dbReference type="eggNOG" id="arCOG04138">
    <property type="taxonomic scope" value="Archaea"/>
</dbReference>
<keyword evidence="6 10" id="KW-0406">Ion transport</keyword>
<dbReference type="Gene3D" id="3.30.70.2750">
    <property type="match status" value="1"/>
</dbReference>
<dbReference type="GO" id="GO:0007035">
    <property type="term" value="P:vacuolar acidification"/>
    <property type="evidence" value="ECO:0007669"/>
    <property type="project" value="TreeGrafter"/>
</dbReference>
<dbReference type="InParanoid" id="D1YVE4"/>
<evidence type="ECO:0000256" key="6">
    <source>
        <dbReference type="ARBA" id="ARBA00023065"/>
    </source>
</evidence>
<evidence type="ECO:0000256" key="1">
    <source>
        <dbReference type="ARBA" id="ARBA00004141"/>
    </source>
</evidence>
<dbReference type="PANTHER" id="PTHR11629:SF63">
    <property type="entry name" value="V-TYPE PROTON ATPASE SUBUNIT A"/>
    <property type="match status" value="1"/>
</dbReference>
<evidence type="ECO:0000313" key="13">
    <source>
        <dbReference type="Proteomes" id="UP000001882"/>
    </source>
</evidence>
<comment type="subcellular location">
    <subcellularLocation>
        <location evidence="1">Membrane</location>
        <topology evidence="1">Multi-pass membrane protein</topology>
    </subcellularLocation>
</comment>
<keyword evidence="4 10" id="KW-0812">Transmembrane</keyword>
<comment type="similarity">
    <text evidence="2 10">Belongs to the V-ATPase 116 kDa subunit family.</text>
</comment>
<dbReference type="FunCoup" id="D1YVE4">
    <property type="interactions" value="34"/>
</dbReference>
<evidence type="ECO:0000256" key="8">
    <source>
        <dbReference type="ARBA" id="ARBA00059506"/>
    </source>
</evidence>
<reference evidence="12 13" key="2">
    <citation type="journal article" date="2008" name="Int. J. Syst. Evol. Microbiol.">
        <title>Methanocella paludicola gen. nov., sp. nov., a methane-producing archaeon, the first isolate of the lineage 'Rice Cluster I', and proposal of the new archaeal order Methanocellales ord. nov.</title>
        <authorList>
            <person name="Sakai S."/>
            <person name="Imachi H."/>
            <person name="Hanada S."/>
            <person name="Ohashi A."/>
            <person name="Harada H."/>
            <person name="Kamagata Y."/>
        </authorList>
    </citation>
    <scope>NUCLEOTIDE SEQUENCE [LARGE SCALE GENOMIC DNA]</scope>
    <source>
        <strain evidence="13">DSM 17711 / JCM 13418 / NBRC 101707 / SANAE</strain>
    </source>
</reference>
<keyword evidence="13" id="KW-1185">Reference proteome</keyword>
<organism evidence="12 13">
    <name type="scientific">Methanocella paludicola (strain DSM 17711 / JCM 13418 / NBRC 101707 / SANAE)</name>
    <dbReference type="NCBI Taxonomy" id="304371"/>
    <lineage>
        <taxon>Archaea</taxon>
        <taxon>Methanobacteriati</taxon>
        <taxon>Methanobacteriota</taxon>
        <taxon>Stenosarchaea group</taxon>
        <taxon>Methanomicrobia</taxon>
        <taxon>Methanocellales</taxon>
        <taxon>Methanocellaceae</taxon>
        <taxon>Methanocella</taxon>
    </lineage>
</organism>
<reference evidence="12 13" key="1">
    <citation type="journal article" date="2007" name="Appl. Environ. Microbiol.">
        <title>Isolation of key methanogens for global methane emission from rice paddy fields: a novel isolate affiliated with the clone cluster rice cluster I.</title>
        <authorList>
            <person name="Sakai S."/>
            <person name="Imachi H."/>
            <person name="Sekiguchi Y."/>
            <person name="Ohashi A."/>
            <person name="Harada H."/>
            <person name="Kamagata Y."/>
        </authorList>
    </citation>
    <scope>NUCLEOTIDE SEQUENCE [LARGE SCALE GENOMIC DNA]</scope>
    <source>
        <strain evidence="13">DSM 17711 / JCM 13418 / NBRC 101707 / SANAE</strain>
    </source>
</reference>
<dbReference type="GO" id="GO:0046961">
    <property type="term" value="F:proton-transporting ATPase activity, rotational mechanism"/>
    <property type="evidence" value="ECO:0007669"/>
    <property type="project" value="InterPro"/>
</dbReference>
<feature type="transmembrane region" description="Helical" evidence="10">
    <location>
        <begin position="515"/>
        <end position="534"/>
    </location>
</feature>
<dbReference type="NCBIfam" id="NF004430">
    <property type="entry name" value="PRK05771.2-4"/>
    <property type="match status" value="1"/>
</dbReference>
<keyword evidence="5 10" id="KW-1133">Transmembrane helix</keyword>
<keyword evidence="3 10" id="KW-0813">Transport</keyword>